<organism evidence="7 8">
    <name type="scientific">Lactuca sativa</name>
    <name type="common">Garden lettuce</name>
    <dbReference type="NCBI Taxonomy" id="4236"/>
    <lineage>
        <taxon>Eukaryota</taxon>
        <taxon>Viridiplantae</taxon>
        <taxon>Streptophyta</taxon>
        <taxon>Embryophyta</taxon>
        <taxon>Tracheophyta</taxon>
        <taxon>Spermatophyta</taxon>
        <taxon>Magnoliopsida</taxon>
        <taxon>eudicotyledons</taxon>
        <taxon>Gunneridae</taxon>
        <taxon>Pentapetalae</taxon>
        <taxon>asterids</taxon>
        <taxon>campanulids</taxon>
        <taxon>Asterales</taxon>
        <taxon>Asteraceae</taxon>
        <taxon>Cichorioideae</taxon>
        <taxon>Cichorieae</taxon>
        <taxon>Lactucinae</taxon>
        <taxon>Lactuca</taxon>
    </lineage>
</organism>
<dbReference type="Pfam" id="PF00234">
    <property type="entry name" value="Tryp_alpha_amyl"/>
    <property type="match status" value="1"/>
</dbReference>
<feature type="signal peptide" evidence="5">
    <location>
        <begin position="1"/>
        <end position="22"/>
    </location>
</feature>
<proteinExistence type="inferred from homology"/>
<evidence type="ECO:0000256" key="4">
    <source>
        <dbReference type="RuleBase" id="RU000628"/>
    </source>
</evidence>
<evidence type="ECO:0000256" key="5">
    <source>
        <dbReference type="SAM" id="SignalP"/>
    </source>
</evidence>
<gene>
    <name evidence="7" type="ORF">LSAT_V11C400170110</name>
</gene>
<feature type="chain" id="PRO_5040456827" description="Non-specific lipid-transfer protein" evidence="5">
    <location>
        <begin position="23"/>
        <end position="127"/>
    </location>
</feature>
<keyword evidence="3 4" id="KW-0446">Lipid-binding</keyword>
<dbReference type="AlphaFoldDB" id="A0A9R1VNJ9"/>
<evidence type="ECO:0000313" key="7">
    <source>
        <dbReference type="EMBL" id="KAJ0209263.1"/>
    </source>
</evidence>
<dbReference type="InterPro" id="IPR036312">
    <property type="entry name" value="Bifun_inhib/LTP/seed_sf"/>
</dbReference>
<name>A0A9R1VNJ9_LACSA</name>
<evidence type="ECO:0000256" key="2">
    <source>
        <dbReference type="ARBA" id="ARBA00022448"/>
    </source>
</evidence>
<dbReference type="GO" id="GO:0008289">
    <property type="term" value="F:lipid binding"/>
    <property type="evidence" value="ECO:0007669"/>
    <property type="project" value="UniProtKB-KW"/>
</dbReference>
<keyword evidence="8" id="KW-1185">Reference proteome</keyword>
<keyword evidence="2 4" id="KW-0813">Transport</keyword>
<dbReference type="InterPro" id="IPR000528">
    <property type="entry name" value="Plant_nsLTP"/>
</dbReference>
<evidence type="ECO:0000256" key="3">
    <source>
        <dbReference type="ARBA" id="ARBA00023121"/>
    </source>
</evidence>
<dbReference type="Gene3D" id="1.10.110.10">
    <property type="entry name" value="Plant lipid-transfer and hydrophobic proteins"/>
    <property type="match status" value="1"/>
</dbReference>
<comment type="function">
    <text evidence="4">Plant non-specific lipid-transfer proteins transfer phospholipids as well as galactolipids across membranes. May play a role in wax or cutin deposition in the cell walls of expanding epidermal cells and certain secretory tissues.</text>
</comment>
<dbReference type="EMBL" id="NBSK02000004">
    <property type="protein sequence ID" value="KAJ0209263.1"/>
    <property type="molecule type" value="Genomic_DNA"/>
</dbReference>
<keyword evidence="5" id="KW-0732">Signal</keyword>
<evidence type="ECO:0000256" key="1">
    <source>
        <dbReference type="ARBA" id="ARBA00009748"/>
    </source>
</evidence>
<accession>A0A9R1VNJ9</accession>
<dbReference type="InterPro" id="IPR016140">
    <property type="entry name" value="Bifunc_inhib/LTP/seed_store"/>
</dbReference>
<evidence type="ECO:0000313" key="8">
    <source>
        <dbReference type="Proteomes" id="UP000235145"/>
    </source>
</evidence>
<dbReference type="SMART" id="SM00499">
    <property type="entry name" value="AAI"/>
    <property type="match status" value="1"/>
</dbReference>
<feature type="domain" description="Bifunctional inhibitor/plant lipid transfer protein/seed storage helical" evidence="6">
    <location>
        <begin position="29"/>
        <end position="116"/>
    </location>
</feature>
<dbReference type="Proteomes" id="UP000235145">
    <property type="component" value="Unassembled WGS sequence"/>
</dbReference>
<sequence>MDLIRILIGLLLVSWRSSMVFAHADPSSCARLATMLAPCVGYISGQQPSRPSNFCCLSVKNLKGMMKTKDDRVVICNCVKQAISVIKFDPKRIPLLPEKCDINDIQLPPVDKDYDCEKLVFSQLHFI</sequence>
<dbReference type="GO" id="GO:0006869">
    <property type="term" value="P:lipid transport"/>
    <property type="evidence" value="ECO:0007669"/>
    <property type="project" value="InterPro"/>
</dbReference>
<evidence type="ECO:0000259" key="6">
    <source>
        <dbReference type="SMART" id="SM00499"/>
    </source>
</evidence>
<comment type="similarity">
    <text evidence="1 4">Belongs to the plant LTP family.</text>
</comment>
<dbReference type="CDD" id="cd01960">
    <property type="entry name" value="nsLTP1"/>
    <property type="match status" value="1"/>
</dbReference>
<dbReference type="PROSITE" id="PS00597">
    <property type="entry name" value="PLANT_LTP"/>
    <property type="match status" value="1"/>
</dbReference>
<protein>
    <recommendedName>
        <fullName evidence="4">Non-specific lipid-transfer protein</fullName>
    </recommendedName>
</protein>
<dbReference type="SUPFAM" id="SSF47699">
    <property type="entry name" value="Bifunctional inhibitor/lipid-transfer protein/seed storage 2S albumin"/>
    <property type="match status" value="1"/>
</dbReference>
<dbReference type="PRINTS" id="PR00382">
    <property type="entry name" value="LIPIDTRNSFER"/>
</dbReference>
<comment type="caution">
    <text evidence="7">The sequence shown here is derived from an EMBL/GenBank/DDBJ whole genome shotgun (WGS) entry which is preliminary data.</text>
</comment>
<dbReference type="PANTHER" id="PTHR33076">
    <property type="entry name" value="NON-SPECIFIC LIPID-TRANSFER PROTEIN 2-RELATED"/>
    <property type="match status" value="1"/>
</dbReference>
<reference evidence="7 8" key="1">
    <citation type="journal article" date="2017" name="Nat. Commun.">
        <title>Genome assembly with in vitro proximity ligation data and whole-genome triplication in lettuce.</title>
        <authorList>
            <person name="Reyes-Chin-Wo S."/>
            <person name="Wang Z."/>
            <person name="Yang X."/>
            <person name="Kozik A."/>
            <person name="Arikit S."/>
            <person name="Song C."/>
            <person name="Xia L."/>
            <person name="Froenicke L."/>
            <person name="Lavelle D.O."/>
            <person name="Truco M.J."/>
            <person name="Xia R."/>
            <person name="Zhu S."/>
            <person name="Xu C."/>
            <person name="Xu H."/>
            <person name="Xu X."/>
            <person name="Cox K."/>
            <person name="Korf I."/>
            <person name="Meyers B.C."/>
            <person name="Michelmore R.W."/>
        </authorList>
    </citation>
    <scope>NUCLEOTIDE SEQUENCE [LARGE SCALE GENOMIC DNA]</scope>
    <source>
        <strain evidence="8">cv. Salinas</strain>
        <tissue evidence="7">Seedlings</tissue>
    </source>
</reference>